<dbReference type="EMBL" id="CP040822">
    <property type="protein sequence ID" value="QDL94746.1"/>
    <property type="molecule type" value="Genomic_DNA"/>
</dbReference>
<dbReference type="SMART" id="SM00073">
    <property type="entry name" value="HPT"/>
    <property type="match status" value="1"/>
</dbReference>
<dbReference type="FunFam" id="3.30.565.10:FF:000016">
    <property type="entry name" value="Chemotaxis protein CheA, putative"/>
    <property type="match status" value="1"/>
</dbReference>
<dbReference type="InterPro" id="IPR051315">
    <property type="entry name" value="Bact_Chemotaxis_CheA"/>
</dbReference>
<dbReference type="InterPro" id="IPR002545">
    <property type="entry name" value="CheW-lke_dom"/>
</dbReference>
<dbReference type="InterPro" id="IPR036890">
    <property type="entry name" value="HATPase_C_sf"/>
</dbReference>
<keyword evidence="18" id="KW-1185">Reference proteome</keyword>
<dbReference type="Pfam" id="PF02895">
    <property type="entry name" value="H-kinase_dim"/>
    <property type="match status" value="1"/>
</dbReference>
<dbReference type="SMART" id="SM00260">
    <property type="entry name" value="CheW"/>
    <property type="match status" value="1"/>
</dbReference>
<dbReference type="SMART" id="SM00387">
    <property type="entry name" value="HATPase_c"/>
    <property type="match status" value="1"/>
</dbReference>
<dbReference type="Gene3D" id="3.30.565.10">
    <property type="entry name" value="Histidine kinase-like ATPase, C-terminal domain"/>
    <property type="match status" value="1"/>
</dbReference>
<keyword evidence="5 12" id="KW-0597">Phosphoprotein</keyword>
<evidence type="ECO:0000256" key="6">
    <source>
        <dbReference type="ARBA" id="ARBA00022679"/>
    </source>
</evidence>
<evidence type="ECO:0000259" key="16">
    <source>
        <dbReference type="PROSITE" id="PS50894"/>
    </source>
</evidence>
<organism evidence="17 18">
    <name type="scientific">Paroceanicella profunda</name>
    <dbReference type="NCBI Taxonomy" id="2579971"/>
    <lineage>
        <taxon>Bacteria</taxon>
        <taxon>Pseudomonadati</taxon>
        <taxon>Pseudomonadota</taxon>
        <taxon>Alphaproteobacteria</taxon>
        <taxon>Rhodobacterales</taxon>
        <taxon>Paracoccaceae</taxon>
        <taxon>Paroceanicella</taxon>
    </lineage>
</organism>
<feature type="compositionally biased region" description="Low complexity" evidence="13">
    <location>
        <begin position="244"/>
        <end position="284"/>
    </location>
</feature>
<evidence type="ECO:0000256" key="1">
    <source>
        <dbReference type="ARBA" id="ARBA00000085"/>
    </source>
</evidence>
<evidence type="ECO:0000259" key="14">
    <source>
        <dbReference type="PROSITE" id="PS50109"/>
    </source>
</evidence>
<evidence type="ECO:0000256" key="3">
    <source>
        <dbReference type="ARBA" id="ARBA00021495"/>
    </source>
</evidence>
<keyword evidence="10" id="KW-0902">Two-component regulatory system</keyword>
<dbReference type="InterPro" id="IPR037006">
    <property type="entry name" value="CheA-like_homodim_sf"/>
</dbReference>
<keyword evidence="4" id="KW-0145">Chemotaxis</keyword>
<feature type="compositionally biased region" description="Gly residues" evidence="13">
    <location>
        <begin position="285"/>
        <end position="307"/>
    </location>
</feature>
<dbReference type="InterPro" id="IPR008207">
    <property type="entry name" value="Sig_transdc_His_kin_Hpt_dom"/>
</dbReference>
<evidence type="ECO:0000313" key="18">
    <source>
        <dbReference type="Proteomes" id="UP000305888"/>
    </source>
</evidence>
<feature type="modified residue" description="Phosphohistidine" evidence="12">
    <location>
        <position position="49"/>
    </location>
</feature>
<dbReference type="GO" id="GO:0005524">
    <property type="term" value="F:ATP binding"/>
    <property type="evidence" value="ECO:0007669"/>
    <property type="project" value="UniProtKB-KW"/>
</dbReference>
<dbReference type="GO" id="GO:0000155">
    <property type="term" value="F:phosphorelay sensor kinase activity"/>
    <property type="evidence" value="ECO:0007669"/>
    <property type="project" value="InterPro"/>
</dbReference>
<dbReference type="Pfam" id="PF01584">
    <property type="entry name" value="CheW"/>
    <property type="match status" value="1"/>
</dbReference>
<dbReference type="CDD" id="cd00731">
    <property type="entry name" value="CheA_reg"/>
    <property type="match status" value="1"/>
</dbReference>
<keyword evidence="17" id="KW-0614">Plasmid</keyword>
<dbReference type="SUPFAM" id="SSF55874">
    <property type="entry name" value="ATPase domain of HSP90 chaperone/DNA topoisomerase II/histidine kinase"/>
    <property type="match status" value="1"/>
</dbReference>
<dbReference type="AlphaFoldDB" id="A0A5B8G0U0"/>
<dbReference type="PRINTS" id="PR00344">
    <property type="entry name" value="BCTRLSENSOR"/>
</dbReference>
<dbReference type="Proteomes" id="UP000305888">
    <property type="component" value="Plasmid pD4M1D"/>
</dbReference>
<dbReference type="OrthoDB" id="9803176at2"/>
<keyword evidence="8" id="KW-0418">Kinase</keyword>
<dbReference type="Gene3D" id="1.20.120.160">
    <property type="entry name" value="HPT domain"/>
    <property type="match status" value="1"/>
</dbReference>
<dbReference type="GO" id="GO:0006935">
    <property type="term" value="P:chemotaxis"/>
    <property type="evidence" value="ECO:0007669"/>
    <property type="project" value="UniProtKB-KW"/>
</dbReference>
<dbReference type="SUPFAM" id="SSF47226">
    <property type="entry name" value="Histidine-containing phosphotransfer domain, HPT domain"/>
    <property type="match status" value="1"/>
</dbReference>
<protein>
    <recommendedName>
        <fullName evidence="3">Chemotaxis protein CheA</fullName>
        <ecNumber evidence="2">2.7.13.3</ecNumber>
    </recommendedName>
</protein>
<dbReference type="InterPro" id="IPR036097">
    <property type="entry name" value="HisK_dim/P_sf"/>
</dbReference>
<evidence type="ECO:0000313" key="17">
    <source>
        <dbReference type="EMBL" id="QDL94746.1"/>
    </source>
</evidence>
<dbReference type="SUPFAM" id="SSF47384">
    <property type="entry name" value="Homodimeric domain of signal transducing histidine kinase"/>
    <property type="match status" value="1"/>
</dbReference>
<dbReference type="RefSeq" id="WP_138578670.1">
    <property type="nucleotide sequence ID" value="NZ_CP040822.1"/>
</dbReference>
<keyword evidence="9" id="KW-0067">ATP-binding</keyword>
<evidence type="ECO:0000256" key="2">
    <source>
        <dbReference type="ARBA" id="ARBA00012438"/>
    </source>
</evidence>
<evidence type="ECO:0000256" key="7">
    <source>
        <dbReference type="ARBA" id="ARBA00022741"/>
    </source>
</evidence>
<evidence type="ECO:0000256" key="5">
    <source>
        <dbReference type="ARBA" id="ARBA00022553"/>
    </source>
</evidence>
<reference evidence="17 18" key="1">
    <citation type="submission" date="2019-06" db="EMBL/GenBank/DDBJ databases">
        <title>Genome sequence of Rhodobacteraceae bacterium D4M1.</title>
        <authorList>
            <person name="Cao J."/>
        </authorList>
    </citation>
    <scope>NUCLEOTIDE SEQUENCE [LARGE SCALE GENOMIC DNA]</scope>
    <source>
        <strain evidence="17 18">D4M1</strain>
        <plasmid evidence="18">pd4m1d</plasmid>
    </source>
</reference>
<evidence type="ECO:0000256" key="12">
    <source>
        <dbReference type="PROSITE-ProRule" id="PRU00110"/>
    </source>
</evidence>
<dbReference type="SMART" id="SM01231">
    <property type="entry name" value="H-kinase_dim"/>
    <property type="match status" value="1"/>
</dbReference>
<dbReference type="PROSITE" id="PS50109">
    <property type="entry name" value="HIS_KIN"/>
    <property type="match status" value="1"/>
</dbReference>
<feature type="compositionally biased region" description="Basic and acidic residues" evidence="13">
    <location>
        <begin position="308"/>
        <end position="317"/>
    </location>
</feature>
<dbReference type="KEGG" id="ppru:FDP22_23015"/>
<sequence length="713" mass="76093">MAMDDAEDYQAIFFSECSELLVDLQERLDELLDGGGSMDTVNAAFRAVHSIKGGAAAFGFRDLIAFAHVFETVMDQVRSETLELTPEVCSILMRAGDVIAVLVEHARDGGELPEERVERVLGELRELGNLEAPAEKPAEAAPAPVAEEVLEEGGFHEFSVTITISDNFLFSGHDPLKMIRALKAHGLSRVTPPETIAPLAEIDLHAGGLTWTLDFESDAPASALDGFFDIYRHAADIDVILPAPEEGADPAGESEAPPAAAAPAQAPAVAAPPAEAAPARPAAASGGGGRGAGAAGGGNGGGSSGGDGGEHPVEKPKMAKSLRVELPRIDRLVNLVGEIVITQAVMAQKLSEIDTSGNLELGHAVESMTRQTRELQESVMAIRAQPVKSVFQRMPRVVRDLSDTLKKEARLVLAGEHTEVDTTVIEELAEPLTHMLRNSMDHGLEGNDEREQLGKSRIGTIRLAAEHRGERVIISIEDDGRGINRERVLSKAIEKGLVQPEEQLTPDDIDNLIFHPGFSTASEISSVSGRGVGMDVVKKKIQTLGGRCTLRNVPGKGLKFMITLPLTLAVLDGMTICVGDQRFILPLSSVIEALRIEDDQTEALPNGGRVMFLRGQYLPLISLRQALRVEGPVHHEDMAIVVDTETNGLVALLVDELIGQRQVVLKSLEANFRRVEGVSGATILGDGRVALILDVPALVRGGPGASSGMEMYH</sequence>
<evidence type="ECO:0000256" key="13">
    <source>
        <dbReference type="SAM" id="MobiDB-lite"/>
    </source>
</evidence>
<dbReference type="InterPro" id="IPR003594">
    <property type="entry name" value="HATPase_dom"/>
</dbReference>
<dbReference type="InterPro" id="IPR004358">
    <property type="entry name" value="Sig_transdc_His_kin-like_C"/>
</dbReference>
<evidence type="ECO:0000256" key="11">
    <source>
        <dbReference type="ARBA" id="ARBA00035100"/>
    </source>
</evidence>
<geneLocation type="plasmid" evidence="18">
    <name>pd4m1d</name>
</geneLocation>
<feature type="domain" description="CheW-like" evidence="15">
    <location>
        <begin position="570"/>
        <end position="704"/>
    </location>
</feature>
<dbReference type="Pfam" id="PF02518">
    <property type="entry name" value="HATPase_c"/>
    <property type="match status" value="1"/>
</dbReference>
<feature type="domain" description="Histidine kinase" evidence="14">
    <location>
        <begin position="317"/>
        <end position="568"/>
    </location>
</feature>
<evidence type="ECO:0000256" key="9">
    <source>
        <dbReference type="ARBA" id="ARBA00022840"/>
    </source>
</evidence>
<dbReference type="CDD" id="cd16916">
    <property type="entry name" value="HATPase_CheA-like"/>
    <property type="match status" value="1"/>
</dbReference>
<keyword evidence="7" id="KW-0547">Nucleotide-binding</keyword>
<dbReference type="GO" id="GO:0005737">
    <property type="term" value="C:cytoplasm"/>
    <property type="evidence" value="ECO:0007669"/>
    <property type="project" value="InterPro"/>
</dbReference>
<dbReference type="EC" id="2.7.13.3" evidence="2"/>
<dbReference type="Gene3D" id="1.10.287.560">
    <property type="entry name" value="Histidine kinase CheA-like, homodimeric domain"/>
    <property type="match status" value="1"/>
</dbReference>
<feature type="region of interest" description="Disordered" evidence="13">
    <location>
        <begin position="244"/>
        <end position="317"/>
    </location>
</feature>
<dbReference type="PANTHER" id="PTHR43395:SF10">
    <property type="entry name" value="CHEMOTAXIS PROTEIN CHEA"/>
    <property type="match status" value="1"/>
</dbReference>
<evidence type="ECO:0000256" key="8">
    <source>
        <dbReference type="ARBA" id="ARBA00022777"/>
    </source>
</evidence>
<dbReference type="InterPro" id="IPR036061">
    <property type="entry name" value="CheW-like_dom_sf"/>
</dbReference>
<dbReference type="FunFam" id="2.30.30.40:FF:000048">
    <property type="entry name" value="Chemotaxis protein CheA, putative"/>
    <property type="match status" value="1"/>
</dbReference>
<comment type="function">
    <text evidence="11">Involved in the transmission of sensory signals from the chemoreceptors to the flagellar motors. CheA is autophosphorylated; it can transfer its phosphate group to either CheB or CheY.</text>
</comment>
<dbReference type="InterPro" id="IPR004105">
    <property type="entry name" value="CheA-like_dim"/>
</dbReference>
<dbReference type="PROSITE" id="PS50851">
    <property type="entry name" value="CHEW"/>
    <property type="match status" value="1"/>
</dbReference>
<evidence type="ECO:0000256" key="4">
    <source>
        <dbReference type="ARBA" id="ARBA00022500"/>
    </source>
</evidence>
<gene>
    <name evidence="17" type="ORF">FDP22_23015</name>
</gene>
<name>A0A5B8G0U0_9RHOB</name>
<accession>A0A5B8G0U0</accession>
<dbReference type="PANTHER" id="PTHR43395">
    <property type="entry name" value="SENSOR HISTIDINE KINASE CHEA"/>
    <property type="match status" value="1"/>
</dbReference>
<dbReference type="CDD" id="cd00088">
    <property type="entry name" value="HPT"/>
    <property type="match status" value="1"/>
</dbReference>
<evidence type="ECO:0000256" key="10">
    <source>
        <dbReference type="ARBA" id="ARBA00023012"/>
    </source>
</evidence>
<dbReference type="Pfam" id="PF01627">
    <property type="entry name" value="Hpt"/>
    <property type="match status" value="1"/>
</dbReference>
<dbReference type="SUPFAM" id="SSF50341">
    <property type="entry name" value="CheW-like"/>
    <property type="match status" value="1"/>
</dbReference>
<keyword evidence="6" id="KW-0808">Transferase</keyword>
<dbReference type="Gene3D" id="2.30.30.40">
    <property type="entry name" value="SH3 Domains"/>
    <property type="match status" value="1"/>
</dbReference>
<feature type="domain" description="HPt" evidence="16">
    <location>
        <begin position="2"/>
        <end position="106"/>
    </location>
</feature>
<evidence type="ECO:0000259" key="15">
    <source>
        <dbReference type="PROSITE" id="PS50851"/>
    </source>
</evidence>
<dbReference type="InterPro" id="IPR005467">
    <property type="entry name" value="His_kinase_dom"/>
</dbReference>
<dbReference type="InterPro" id="IPR036641">
    <property type="entry name" value="HPT_dom_sf"/>
</dbReference>
<dbReference type="PROSITE" id="PS50894">
    <property type="entry name" value="HPT"/>
    <property type="match status" value="1"/>
</dbReference>
<proteinExistence type="predicted"/>
<comment type="catalytic activity">
    <reaction evidence="1">
        <text>ATP + protein L-histidine = ADP + protein N-phospho-L-histidine.</text>
        <dbReference type="EC" id="2.7.13.3"/>
    </reaction>
</comment>